<dbReference type="SUPFAM" id="SSF48403">
    <property type="entry name" value="Ankyrin repeat"/>
    <property type="match status" value="1"/>
</dbReference>
<dbReference type="InterPro" id="IPR002110">
    <property type="entry name" value="Ankyrin_rpt"/>
</dbReference>
<dbReference type="InParanoid" id="A0A061FTQ1"/>
<keyword evidence="2" id="KW-1185">Reference proteome</keyword>
<dbReference type="Proteomes" id="UP000026915">
    <property type="component" value="Chromosome 3"/>
</dbReference>
<dbReference type="Gene3D" id="1.25.40.20">
    <property type="entry name" value="Ankyrin repeat-containing domain"/>
    <property type="match status" value="1"/>
</dbReference>
<reference evidence="1 2" key="1">
    <citation type="journal article" date="2013" name="Genome Biol.">
        <title>The genome sequence of the most widely cultivated cacao type and its use to identify candidate genes regulating pod color.</title>
        <authorList>
            <person name="Motamayor J.C."/>
            <person name="Mockaitis K."/>
            <person name="Schmutz J."/>
            <person name="Haiminen N."/>
            <person name="Iii D.L."/>
            <person name="Cornejo O."/>
            <person name="Findley S.D."/>
            <person name="Zheng P."/>
            <person name="Utro F."/>
            <person name="Royaert S."/>
            <person name="Saski C."/>
            <person name="Jenkins J."/>
            <person name="Podicheti R."/>
            <person name="Zhao M."/>
            <person name="Scheffler B.E."/>
            <person name="Stack J.C."/>
            <person name="Feltus F.A."/>
            <person name="Mustiga G.M."/>
            <person name="Amores F."/>
            <person name="Phillips W."/>
            <person name="Marelli J.P."/>
            <person name="May G.D."/>
            <person name="Shapiro H."/>
            <person name="Ma J."/>
            <person name="Bustamante C.D."/>
            <person name="Schnell R.J."/>
            <person name="Main D."/>
            <person name="Gilbert D."/>
            <person name="Parida L."/>
            <person name="Kuhn D.N."/>
        </authorList>
    </citation>
    <scope>NUCLEOTIDE SEQUENCE [LARGE SCALE GENOMIC DNA]</scope>
    <source>
        <strain evidence="2">cv. Matina 1-6</strain>
    </source>
</reference>
<dbReference type="SMART" id="SM00248">
    <property type="entry name" value="ANK"/>
    <property type="match status" value="2"/>
</dbReference>
<dbReference type="InterPro" id="IPR036770">
    <property type="entry name" value="Ankyrin_rpt-contain_sf"/>
</dbReference>
<dbReference type="EMBL" id="CM001881">
    <property type="protein sequence ID" value="EOY20780.1"/>
    <property type="molecule type" value="Genomic_DNA"/>
</dbReference>
<sequence length="146" mass="16620">MLGTLWPKCANCLCPQQAPQDAPQIPVIDGSERWRIMSVVRDIKQHSLNEDNLYLANAEICWSGHRVLHFAVFEGQLKMIDKFLSRMSTKDLKMQDTYGRTALHHAAMSSKNTKIAQSLIRKNRELLMQVRCCFGSAQSSSTINIR</sequence>
<name>A0A061FTQ1_THECC</name>
<dbReference type="AlphaFoldDB" id="A0A061FTQ1"/>
<dbReference type="HOGENOM" id="CLU_1780793_0_0_1"/>
<gene>
    <name evidence="1" type="ORF">TCM_012113</name>
</gene>
<dbReference type="Pfam" id="PF12796">
    <property type="entry name" value="Ank_2"/>
    <property type="match status" value="1"/>
</dbReference>
<protein>
    <submittedName>
        <fullName evidence="1">Uncharacterized protein</fullName>
    </submittedName>
</protein>
<organism evidence="1 2">
    <name type="scientific">Theobroma cacao</name>
    <name type="common">Cacao</name>
    <name type="synonym">Cocoa</name>
    <dbReference type="NCBI Taxonomy" id="3641"/>
    <lineage>
        <taxon>Eukaryota</taxon>
        <taxon>Viridiplantae</taxon>
        <taxon>Streptophyta</taxon>
        <taxon>Embryophyta</taxon>
        <taxon>Tracheophyta</taxon>
        <taxon>Spermatophyta</taxon>
        <taxon>Magnoliopsida</taxon>
        <taxon>eudicotyledons</taxon>
        <taxon>Gunneridae</taxon>
        <taxon>Pentapetalae</taxon>
        <taxon>rosids</taxon>
        <taxon>malvids</taxon>
        <taxon>Malvales</taxon>
        <taxon>Malvaceae</taxon>
        <taxon>Byttnerioideae</taxon>
        <taxon>Theobroma</taxon>
    </lineage>
</organism>
<evidence type="ECO:0000313" key="2">
    <source>
        <dbReference type="Proteomes" id="UP000026915"/>
    </source>
</evidence>
<dbReference type="Gramene" id="EOY20780">
    <property type="protein sequence ID" value="EOY20780"/>
    <property type="gene ID" value="TCM_012113"/>
</dbReference>
<accession>A0A061FTQ1</accession>
<proteinExistence type="predicted"/>
<evidence type="ECO:0000313" key="1">
    <source>
        <dbReference type="EMBL" id="EOY20780.1"/>
    </source>
</evidence>